<feature type="domain" description="G-patch" evidence="2">
    <location>
        <begin position="1"/>
        <end position="39"/>
    </location>
</feature>
<dbReference type="GO" id="GO:0003676">
    <property type="term" value="F:nucleic acid binding"/>
    <property type="evidence" value="ECO:0007669"/>
    <property type="project" value="InterPro"/>
</dbReference>
<gene>
    <name evidence="3" type="ORF">CR513_01045</name>
</gene>
<dbReference type="Proteomes" id="UP000257109">
    <property type="component" value="Unassembled WGS sequence"/>
</dbReference>
<dbReference type="PROSITE" id="PS50174">
    <property type="entry name" value="G_PATCH"/>
    <property type="match status" value="1"/>
</dbReference>
<protein>
    <recommendedName>
        <fullName evidence="2">G-patch domain-containing protein</fullName>
    </recommendedName>
</protein>
<evidence type="ECO:0000313" key="4">
    <source>
        <dbReference type="Proteomes" id="UP000257109"/>
    </source>
</evidence>
<sequence length="64" mass="6747">MIKEGYQPGKGLGPHLEGIPTPILVSENPGRFGVGYQEDDSKEAIRGQSFVRGSVSMVGEGTKG</sequence>
<dbReference type="InterPro" id="IPR000467">
    <property type="entry name" value="G_patch_dom"/>
</dbReference>
<feature type="region of interest" description="Disordered" evidence="1">
    <location>
        <begin position="1"/>
        <end position="21"/>
    </location>
</feature>
<dbReference type="Pfam" id="PF01585">
    <property type="entry name" value="G-patch"/>
    <property type="match status" value="1"/>
</dbReference>
<organism evidence="3 4">
    <name type="scientific">Mucuna pruriens</name>
    <name type="common">Velvet bean</name>
    <name type="synonym">Dolichos pruriens</name>
    <dbReference type="NCBI Taxonomy" id="157652"/>
    <lineage>
        <taxon>Eukaryota</taxon>
        <taxon>Viridiplantae</taxon>
        <taxon>Streptophyta</taxon>
        <taxon>Embryophyta</taxon>
        <taxon>Tracheophyta</taxon>
        <taxon>Spermatophyta</taxon>
        <taxon>Magnoliopsida</taxon>
        <taxon>eudicotyledons</taxon>
        <taxon>Gunneridae</taxon>
        <taxon>Pentapetalae</taxon>
        <taxon>rosids</taxon>
        <taxon>fabids</taxon>
        <taxon>Fabales</taxon>
        <taxon>Fabaceae</taxon>
        <taxon>Papilionoideae</taxon>
        <taxon>50 kb inversion clade</taxon>
        <taxon>NPAAA clade</taxon>
        <taxon>indigoferoid/millettioid clade</taxon>
        <taxon>Phaseoleae</taxon>
        <taxon>Mucuna</taxon>
    </lineage>
</organism>
<dbReference type="AlphaFoldDB" id="A0A371IG59"/>
<proteinExistence type="predicted"/>
<comment type="caution">
    <text evidence="3">The sequence shown here is derived from an EMBL/GenBank/DDBJ whole genome shotgun (WGS) entry which is preliminary data.</text>
</comment>
<dbReference type="OrthoDB" id="1300148at2759"/>
<name>A0A371IG59_MUCPR</name>
<keyword evidence="4" id="KW-1185">Reference proteome</keyword>
<evidence type="ECO:0000256" key="1">
    <source>
        <dbReference type="SAM" id="MobiDB-lite"/>
    </source>
</evidence>
<evidence type="ECO:0000313" key="3">
    <source>
        <dbReference type="EMBL" id="RDY13954.1"/>
    </source>
</evidence>
<accession>A0A371IG59</accession>
<reference evidence="3" key="1">
    <citation type="submission" date="2018-05" db="EMBL/GenBank/DDBJ databases">
        <title>Draft genome of Mucuna pruriens seed.</title>
        <authorList>
            <person name="Nnadi N.E."/>
            <person name="Vos R."/>
            <person name="Hasami M.H."/>
            <person name="Devisetty U.K."/>
            <person name="Aguiy J.C."/>
        </authorList>
    </citation>
    <scope>NUCLEOTIDE SEQUENCE [LARGE SCALE GENOMIC DNA]</scope>
    <source>
        <strain evidence="3">JCA_2017</strain>
    </source>
</reference>
<evidence type="ECO:0000259" key="2">
    <source>
        <dbReference type="PROSITE" id="PS50174"/>
    </source>
</evidence>
<feature type="non-terminal residue" evidence="3">
    <location>
        <position position="1"/>
    </location>
</feature>
<dbReference type="EMBL" id="QJKJ01000167">
    <property type="protein sequence ID" value="RDY13954.1"/>
    <property type="molecule type" value="Genomic_DNA"/>
</dbReference>